<dbReference type="InterPro" id="IPR000183">
    <property type="entry name" value="Orn/DAP/Arg_de-COase"/>
</dbReference>
<evidence type="ECO:0000256" key="4">
    <source>
        <dbReference type="ARBA" id="ARBA00023239"/>
    </source>
</evidence>
<dbReference type="InterPro" id="IPR002986">
    <property type="entry name" value="DAP_deCOOHase_LysA"/>
</dbReference>
<feature type="binding site" evidence="5">
    <location>
        <position position="356"/>
    </location>
    <ligand>
        <name>substrate</name>
    </ligand>
</feature>
<dbReference type="KEGG" id="agl:PYTT_1821"/>
<comment type="catalytic activity">
    <reaction evidence="5 8">
        <text>meso-2,6-diaminopimelate + H(+) = L-lysine + CO2</text>
        <dbReference type="Rhea" id="RHEA:15101"/>
        <dbReference type="ChEBI" id="CHEBI:15378"/>
        <dbReference type="ChEBI" id="CHEBI:16526"/>
        <dbReference type="ChEBI" id="CHEBI:32551"/>
        <dbReference type="ChEBI" id="CHEBI:57791"/>
        <dbReference type="EC" id="4.1.1.20"/>
    </reaction>
</comment>
<dbReference type="InterPro" id="IPR029066">
    <property type="entry name" value="PLP-binding_barrel"/>
</dbReference>
<feature type="binding site" evidence="5">
    <location>
        <position position="239"/>
    </location>
    <ligand>
        <name>pyridoxal 5'-phosphate</name>
        <dbReference type="ChEBI" id="CHEBI:597326"/>
    </ligand>
</feature>
<evidence type="ECO:0000256" key="3">
    <source>
        <dbReference type="ARBA" id="ARBA00022898"/>
    </source>
</evidence>
<dbReference type="NCBIfam" id="TIGR01048">
    <property type="entry name" value="lysA"/>
    <property type="match status" value="1"/>
</dbReference>
<keyword evidence="12" id="KW-1185">Reference proteome</keyword>
<dbReference type="GO" id="GO:0008836">
    <property type="term" value="F:diaminopimelate decarboxylase activity"/>
    <property type="evidence" value="ECO:0007669"/>
    <property type="project" value="UniProtKB-UniRule"/>
</dbReference>
<dbReference type="InterPro" id="IPR022653">
    <property type="entry name" value="De-COase2_pyr-phos_BS"/>
</dbReference>
<comment type="cofactor">
    <cofactor evidence="1 5 7 8">
        <name>pyridoxal 5'-phosphate</name>
        <dbReference type="ChEBI" id="CHEBI:597326"/>
    </cofactor>
</comment>
<feature type="binding site" evidence="5">
    <location>
        <position position="288"/>
    </location>
    <ligand>
        <name>substrate</name>
    </ligand>
</feature>
<feature type="active site" description="Proton donor" evidence="7">
    <location>
        <position position="355"/>
    </location>
</feature>
<feature type="binding site" evidence="5">
    <location>
        <position position="324"/>
    </location>
    <ligand>
        <name>substrate</name>
    </ligand>
</feature>
<comment type="function">
    <text evidence="5">Specifically catalyzes the decarboxylation of meso-diaminopimelate (meso-DAP) to L-lysine.</text>
</comment>
<dbReference type="EC" id="4.1.1.20" evidence="5 6"/>
<protein>
    <recommendedName>
        <fullName evidence="5 6">Diaminopimelate decarboxylase</fullName>
        <shortName evidence="5">DAP decarboxylase</shortName>
        <shortName evidence="5">DAPDC</shortName>
        <ecNumber evidence="5 6">4.1.1.20</ecNumber>
    </recommendedName>
</protein>
<keyword evidence="5" id="KW-0028">Amino-acid biosynthesis</keyword>
<dbReference type="SUPFAM" id="SSF50621">
    <property type="entry name" value="Alanine racemase C-terminal domain-like"/>
    <property type="match status" value="1"/>
</dbReference>
<dbReference type="PANTHER" id="PTHR43727:SF2">
    <property type="entry name" value="GROUP IV DECARBOXYLASE"/>
    <property type="match status" value="1"/>
</dbReference>
<evidence type="ECO:0000259" key="10">
    <source>
        <dbReference type="Pfam" id="PF02784"/>
    </source>
</evidence>
<dbReference type="PANTHER" id="PTHR43727">
    <property type="entry name" value="DIAMINOPIMELATE DECARBOXYLASE"/>
    <property type="match status" value="1"/>
</dbReference>
<keyword evidence="5 8" id="KW-0457">Lysine biosynthesis</keyword>
<keyword evidence="4 5" id="KW-0456">Lyase</keyword>
<dbReference type="STRING" id="1679444.PYTT_1821"/>
<dbReference type="PRINTS" id="PR01181">
    <property type="entry name" value="DAPDCRBXLASE"/>
</dbReference>
<feature type="domain" description="Orn/DAP/Arg decarboxylase 2 C-terminal" evidence="9">
    <location>
        <begin position="30"/>
        <end position="382"/>
    </location>
</feature>
<evidence type="ECO:0000256" key="1">
    <source>
        <dbReference type="ARBA" id="ARBA00001933"/>
    </source>
</evidence>
<dbReference type="InterPro" id="IPR022643">
    <property type="entry name" value="De-COase2_C"/>
</dbReference>
<dbReference type="PROSITE" id="PS00878">
    <property type="entry name" value="ODR_DC_2_1"/>
    <property type="match status" value="1"/>
</dbReference>
<dbReference type="Pfam" id="PF00278">
    <property type="entry name" value="Orn_DAP_Arg_deC"/>
    <property type="match status" value="1"/>
</dbReference>
<keyword evidence="3 5" id="KW-0663">Pyridoxal phosphate</keyword>
<feature type="domain" description="Orn/DAP/Arg decarboxylase 2 N-terminal" evidence="10">
    <location>
        <begin position="36"/>
        <end position="291"/>
    </location>
</feature>
<dbReference type="FunFam" id="3.20.20.10:FF:000003">
    <property type="entry name" value="Diaminopimelate decarboxylase"/>
    <property type="match status" value="1"/>
</dbReference>
<dbReference type="RefSeq" id="WP_067777787.1">
    <property type="nucleotide sequence ID" value="NZ_LIGX01000041.1"/>
</dbReference>
<dbReference type="AlphaFoldDB" id="A0A1C7P8V6"/>
<proteinExistence type="inferred from homology"/>
<keyword evidence="2 5" id="KW-0210">Decarboxylase</keyword>
<feature type="binding site" evidence="5">
    <location>
        <position position="384"/>
    </location>
    <ligand>
        <name>pyridoxal 5'-phosphate</name>
        <dbReference type="ChEBI" id="CHEBI:597326"/>
    </ligand>
</feature>
<evidence type="ECO:0000256" key="2">
    <source>
        <dbReference type="ARBA" id="ARBA00022793"/>
    </source>
</evidence>
<comment type="similarity">
    <text evidence="5">Belongs to the Orn/Lys/Arg decarboxylase class-II family. LysA subfamily.</text>
</comment>
<evidence type="ECO:0000259" key="9">
    <source>
        <dbReference type="Pfam" id="PF00278"/>
    </source>
</evidence>
<name>A0A1C7P8V6_9BACT</name>
<dbReference type="Pfam" id="PF02784">
    <property type="entry name" value="Orn_Arg_deC_N"/>
    <property type="match status" value="1"/>
</dbReference>
<dbReference type="Gene3D" id="3.20.20.10">
    <property type="entry name" value="Alanine racemase"/>
    <property type="match status" value="1"/>
</dbReference>
<dbReference type="OrthoDB" id="9802241at2"/>
<reference evidence="12" key="1">
    <citation type="submission" date="2016-09" db="EMBL/GenBank/DDBJ databases">
        <authorList>
            <person name="Koehorst J."/>
        </authorList>
    </citation>
    <scope>NUCLEOTIDE SEQUENCE [LARGE SCALE GENOMIC DNA]</scope>
</reference>
<comment type="pathway">
    <text evidence="5 8">Amino-acid biosynthesis; L-lysine biosynthesis via DAP pathway; L-lysine from DL-2,6-diaminopimelate: step 1/1.</text>
</comment>
<feature type="binding site" evidence="5">
    <location>
        <begin position="285"/>
        <end position="288"/>
    </location>
    <ligand>
        <name>pyridoxal 5'-phosphate</name>
        <dbReference type="ChEBI" id="CHEBI:597326"/>
    </ligand>
</feature>
<evidence type="ECO:0000256" key="7">
    <source>
        <dbReference type="PIRSR" id="PIRSR600183-50"/>
    </source>
</evidence>
<feature type="modified residue" description="N6-(pyridoxal phosphate)lysine" evidence="5 7">
    <location>
        <position position="60"/>
    </location>
</feature>
<evidence type="ECO:0000256" key="6">
    <source>
        <dbReference type="NCBIfam" id="TIGR01048"/>
    </source>
</evidence>
<dbReference type="InterPro" id="IPR009006">
    <property type="entry name" value="Ala_racemase/Decarboxylase_C"/>
</dbReference>
<sequence>MHTFSYKNGTLYCENTPLCDIAEAVGTPTYVYSKQTILDHFKGLQQALSPLDSEVSYAVKACSNLAILNLMAREGAGFDIVSGGELWRVVQAGGDPRRCTYAGVGKTPEEIRYALEQEIYCFNVESEAELRAIDEIAGSMGIKAPVAVRVNPNIEAGTHKYITTGKSENKFGVDFDRIEALYALIDEQMPNLEIKGLQMHIGSQLTQVKPFIEAVAKVAPLAARLKERYGIRFFSIGGGIGIVYDGALASGSPDWWEHNHQLTIDAYADSLVPLLQPLGLRILVEPGRVIVGNAGVMLTQCLYEKKGDAKTFKIVDAGMNDLIRPALYEGHHEIWPLQQHDDQDTVVADIVGPICESGDFLAQNRTVADVQQGEYLAVFSAGAYGFSMSSNYNSRPMAAEVLVDGSNWTVIRSRQSLEDLVRGEIIPE</sequence>
<evidence type="ECO:0000256" key="8">
    <source>
        <dbReference type="RuleBase" id="RU003738"/>
    </source>
</evidence>
<dbReference type="SUPFAM" id="SSF51419">
    <property type="entry name" value="PLP-binding barrel"/>
    <property type="match status" value="1"/>
</dbReference>
<comment type="subunit">
    <text evidence="5">Homodimer.</text>
</comment>
<dbReference type="HAMAP" id="MF_02120">
    <property type="entry name" value="LysA"/>
    <property type="match status" value="1"/>
</dbReference>
<evidence type="ECO:0000256" key="5">
    <source>
        <dbReference type="HAMAP-Rule" id="MF_02120"/>
    </source>
</evidence>
<evidence type="ECO:0000313" key="12">
    <source>
        <dbReference type="Proteomes" id="UP000176204"/>
    </source>
</evidence>
<dbReference type="PRINTS" id="PR01179">
    <property type="entry name" value="ODADCRBXLASE"/>
</dbReference>
<organism evidence="11 12">
    <name type="scientific">Akkermansia glycaniphila</name>
    <dbReference type="NCBI Taxonomy" id="1679444"/>
    <lineage>
        <taxon>Bacteria</taxon>
        <taxon>Pseudomonadati</taxon>
        <taxon>Verrucomicrobiota</taxon>
        <taxon>Verrucomicrobiia</taxon>
        <taxon>Verrucomicrobiales</taxon>
        <taxon>Akkermansiaceae</taxon>
        <taxon>Akkermansia</taxon>
    </lineage>
</organism>
<dbReference type="InterPro" id="IPR022644">
    <property type="entry name" value="De-COase2_N"/>
</dbReference>
<dbReference type="EMBL" id="LT629973">
    <property type="protein sequence ID" value="SEH93196.1"/>
    <property type="molecule type" value="Genomic_DNA"/>
</dbReference>
<dbReference type="Gene3D" id="2.40.37.10">
    <property type="entry name" value="Lyase, Ornithine Decarboxylase, Chain A, domain 1"/>
    <property type="match status" value="1"/>
</dbReference>
<accession>A0A1C7P8V6</accession>
<feature type="binding site" evidence="5">
    <location>
        <position position="328"/>
    </location>
    <ligand>
        <name>substrate</name>
    </ligand>
</feature>
<dbReference type="GO" id="GO:0009089">
    <property type="term" value="P:lysine biosynthetic process via diaminopimelate"/>
    <property type="evidence" value="ECO:0007669"/>
    <property type="project" value="UniProtKB-UniRule"/>
</dbReference>
<evidence type="ECO:0000313" key="11">
    <source>
        <dbReference type="EMBL" id="SEH93196.1"/>
    </source>
</evidence>
<dbReference type="GO" id="GO:0030170">
    <property type="term" value="F:pyridoxal phosphate binding"/>
    <property type="evidence" value="ECO:0007669"/>
    <property type="project" value="UniProtKB-UniRule"/>
</dbReference>
<feature type="binding site" evidence="5">
    <location>
        <position position="384"/>
    </location>
    <ligand>
        <name>substrate</name>
    </ligand>
</feature>
<dbReference type="UniPathway" id="UPA00034">
    <property type="reaction ID" value="UER00027"/>
</dbReference>
<gene>
    <name evidence="5" type="primary">lysA</name>
    <name evidence="11" type="ORF">PYTT_1821</name>
</gene>
<dbReference type="CDD" id="cd06828">
    <property type="entry name" value="PLPDE_III_DapDC"/>
    <property type="match status" value="1"/>
</dbReference>
<dbReference type="PATRIC" id="fig|1679444.3.peg.1788"/>
<dbReference type="Proteomes" id="UP000176204">
    <property type="component" value="Chromosome I"/>
</dbReference>